<dbReference type="Gene3D" id="1.10.287.110">
    <property type="entry name" value="DnaJ domain"/>
    <property type="match status" value="1"/>
</dbReference>
<gene>
    <name evidence="4" type="ORF">PODLI_1B001781</name>
</gene>
<dbReference type="Proteomes" id="UP001178461">
    <property type="component" value="Chromosome 1"/>
</dbReference>
<dbReference type="PROSITE" id="PS00636">
    <property type="entry name" value="DNAJ_1"/>
    <property type="match status" value="1"/>
</dbReference>
<dbReference type="CDD" id="cd06257">
    <property type="entry name" value="DnaJ"/>
    <property type="match status" value="1"/>
</dbReference>
<dbReference type="InterPro" id="IPR036869">
    <property type="entry name" value="J_dom_sf"/>
</dbReference>
<dbReference type="PANTHER" id="PTHR45168">
    <property type="entry name" value="DNAJ HOMOLOG SUBFAMILY B MEMBER 2"/>
    <property type="match status" value="1"/>
</dbReference>
<accession>A0AA35JMN7</accession>
<feature type="domain" description="J" evidence="3">
    <location>
        <begin position="3"/>
        <end position="69"/>
    </location>
</feature>
<dbReference type="PROSITE" id="PS50076">
    <property type="entry name" value="DNAJ_2"/>
    <property type="match status" value="1"/>
</dbReference>
<proteinExistence type="predicted"/>
<protein>
    <recommendedName>
        <fullName evidence="3">J domain-containing protein</fullName>
    </recommendedName>
</protein>
<sequence>MVEYYEALGLPQNASLDDIKKAYRKKALKWHPDKNTENKQFAEQRFKEISEAYQVLSDKNKRDIYDRWGKDGLLGRGRPGASSRTNMSPDYMFHFRSAHDVFRDFFGGRDPFFGDAMPFGACAGGGNGFCFYSSSTNFVNGKQITTKRIVEDGQERVEVEEDGELKSVLVNGVPTERASIREAGGHHGEPNRYRSAPQFGYHDDSDSEPIYEVRTIRHAFPNQRNKGYRAGNMSPAEDTDSESHDEFQTEDDDESHIPEF</sequence>
<evidence type="ECO:0000313" key="5">
    <source>
        <dbReference type="Proteomes" id="UP001178461"/>
    </source>
</evidence>
<keyword evidence="5" id="KW-1185">Reference proteome</keyword>
<dbReference type="PANTHER" id="PTHR45168:SF1">
    <property type="entry name" value="DNAJ HOMOLOG SUBFAMILY B MEMBER 2"/>
    <property type="match status" value="1"/>
</dbReference>
<feature type="region of interest" description="Disordered" evidence="2">
    <location>
        <begin position="222"/>
        <end position="260"/>
    </location>
</feature>
<dbReference type="InterPro" id="IPR001623">
    <property type="entry name" value="DnaJ_domain"/>
</dbReference>
<dbReference type="SUPFAM" id="SSF46565">
    <property type="entry name" value="Chaperone J-domain"/>
    <property type="match status" value="1"/>
</dbReference>
<dbReference type="EMBL" id="OX395126">
    <property type="protein sequence ID" value="CAI5762815.1"/>
    <property type="molecule type" value="Genomic_DNA"/>
</dbReference>
<name>A0AA35JMN7_9SAUR</name>
<organism evidence="4 5">
    <name type="scientific">Podarcis lilfordi</name>
    <name type="common">Lilford's wall lizard</name>
    <dbReference type="NCBI Taxonomy" id="74358"/>
    <lineage>
        <taxon>Eukaryota</taxon>
        <taxon>Metazoa</taxon>
        <taxon>Chordata</taxon>
        <taxon>Craniata</taxon>
        <taxon>Vertebrata</taxon>
        <taxon>Euteleostomi</taxon>
        <taxon>Lepidosauria</taxon>
        <taxon>Squamata</taxon>
        <taxon>Bifurcata</taxon>
        <taxon>Unidentata</taxon>
        <taxon>Episquamata</taxon>
        <taxon>Laterata</taxon>
        <taxon>Lacertibaenia</taxon>
        <taxon>Lacertidae</taxon>
        <taxon>Podarcis</taxon>
    </lineage>
</organism>
<evidence type="ECO:0000313" key="4">
    <source>
        <dbReference type="EMBL" id="CAI5762815.1"/>
    </source>
</evidence>
<dbReference type="SMART" id="SM00271">
    <property type="entry name" value="DnaJ"/>
    <property type="match status" value="1"/>
</dbReference>
<evidence type="ECO:0000259" key="3">
    <source>
        <dbReference type="PROSITE" id="PS50076"/>
    </source>
</evidence>
<dbReference type="FunFam" id="1.10.287.110:FF:000021">
    <property type="entry name" value="DnaJ (Hsp40) homolog, subfamily B, member 2"/>
    <property type="match status" value="1"/>
</dbReference>
<dbReference type="GO" id="GO:0005737">
    <property type="term" value="C:cytoplasm"/>
    <property type="evidence" value="ECO:0007669"/>
    <property type="project" value="UniProtKB-ARBA"/>
</dbReference>
<dbReference type="InterPro" id="IPR018253">
    <property type="entry name" value="DnaJ_domain_CS"/>
</dbReference>
<feature type="region of interest" description="Disordered" evidence="2">
    <location>
        <begin position="176"/>
        <end position="206"/>
    </location>
</feature>
<dbReference type="GO" id="GO:0030544">
    <property type="term" value="F:Hsp70 protein binding"/>
    <property type="evidence" value="ECO:0007669"/>
    <property type="project" value="InterPro"/>
</dbReference>
<keyword evidence="1" id="KW-0143">Chaperone</keyword>
<dbReference type="Pfam" id="PF00226">
    <property type="entry name" value="DnaJ"/>
    <property type="match status" value="1"/>
</dbReference>
<dbReference type="PRINTS" id="PR00625">
    <property type="entry name" value="JDOMAIN"/>
</dbReference>
<dbReference type="AlphaFoldDB" id="A0AA35JMN7"/>
<evidence type="ECO:0000256" key="1">
    <source>
        <dbReference type="ARBA" id="ARBA00023186"/>
    </source>
</evidence>
<reference evidence="4" key="1">
    <citation type="submission" date="2022-12" db="EMBL/GenBank/DDBJ databases">
        <authorList>
            <person name="Alioto T."/>
            <person name="Alioto T."/>
            <person name="Gomez Garrido J."/>
        </authorList>
    </citation>
    <scope>NUCLEOTIDE SEQUENCE</scope>
</reference>
<dbReference type="InterPro" id="IPR043183">
    <property type="entry name" value="DNJB2/6-like"/>
</dbReference>
<evidence type="ECO:0000256" key="2">
    <source>
        <dbReference type="SAM" id="MobiDB-lite"/>
    </source>
</evidence>
<dbReference type="GO" id="GO:0051082">
    <property type="term" value="F:unfolded protein binding"/>
    <property type="evidence" value="ECO:0007669"/>
    <property type="project" value="InterPro"/>
</dbReference>
<feature type="compositionally biased region" description="Basic and acidic residues" evidence="2">
    <location>
        <begin position="178"/>
        <end position="192"/>
    </location>
</feature>